<gene>
    <name evidence="4" type="ORF">FHR87_002759</name>
</gene>
<organism evidence="4 5">
    <name type="scientific">Azomonas macrocytogenes</name>
    <name type="common">Azotobacter macrocytogenes</name>
    <dbReference type="NCBI Taxonomy" id="69962"/>
    <lineage>
        <taxon>Bacteria</taxon>
        <taxon>Pseudomonadati</taxon>
        <taxon>Pseudomonadota</taxon>
        <taxon>Gammaproteobacteria</taxon>
        <taxon>Pseudomonadales</taxon>
        <taxon>Pseudomonadaceae</taxon>
        <taxon>Azomonas</taxon>
    </lineage>
</organism>
<dbReference type="NCBIfam" id="NF008723">
    <property type="entry name" value="PRK11718.1"/>
    <property type="match status" value="1"/>
</dbReference>
<dbReference type="RefSeq" id="WP_183167220.1">
    <property type="nucleotide sequence ID" value="NZ_JACHXI010000014.1"/>
</dbReference>
<keyword evidence="1 3" id="KW-0805">Transcription regulation</keyword>
<reference evidence="4 5" key="1">
    <citation type="submission" date="2020-08" db="EMBL/GenBank/DDBJ databases">
        <title>Genomic Encyclopedia of Type Strains, Phase III (KMG-III): the genomes of soil and plant-associated and newly described type strains.</title>
        <authorList>
            <person name="Whitman W."/>
        </authorList>
    </citation>
    <scope>NUCLEOTIDE SEQUENCE [LARGE SCALE GENOMIC DNA]</scope>
    <source>
        <strain evidence="4 5">CECT 4462</strain>
    </source>
</reference>
<comment type="caution">
    <text evidence="4">The sequence shown here is derived from an EMBL/GenBank/DDBJ whole genome shotgun (WGS) entry which is preliminary data.</text>
</comment>
<dbReference type="InterPro" id="IPR038309">
    <property type="entry name" value="Rsd/AlgQ_sf"/>
</dbReference>
<sequence>MLEICRNAQERWGGVHLLIDRWLQDRYELIRTYVALQDDPGNAGPQPLQEFCELLLDYCSAGHFEIYEHLIKEAEAFDDRRALELASQIYPRIQVITRMVLSFNDHCTNGDCCSRPTLTEDFRRLGQHLLERFELEDCLIEVLHTAHEQPVTAA</sequence>
<dbReference type="AlphaFoldDB" id="A0A839T7W3"/>
<keyword evidence="2 3" id="KW-0804">Transcription</keyword>
<protein>
    <submittedName>
        <fullName evidence="4">Regulator of sigma D</fullName>
    </submittedName>
</protein>
<keyword evidence="5" id="KW-1185">Reference proteome</keyword>
<evidence type="ECO:0000256" key="1">
    <source>
        <dbReference type="ARBA" id="ARBA00023015"/>
    </source>
</evidence>
<accession>A0A839T7W3</accession>
<dbReference type="PIRSF" id="PIRSF016548">
    <property type="entry name" value="Rsd_AlgQ"/>
    <property type="match status" value="1"/>
</dbReference>
<dbReference type="Pfam" id="PF04353">
    <property type="entry name" value="Rsd_AlgQ"/>
    <property type="match status" value="1"/>
</dbReference>
<proteinExistence type="inferred from homology"/>
<dbReference type="Gene3D" id="1.20.120.1370">
    <property type="entry name" value="Regulator of RNA polymerase sigma(70) subunit, domain 4"/>
    <property type="match status" value="1"/>
</dbReference>
<dbReference type="GO" id="GO:0006355">
    <property type="term" value="P:regulation of DNA-templated transcription"/>
    <property type="evidence" value="ECO:0007669"/>
    <property type="project" value="InterPro"/>
</dbReference>
<dbReference type="EMBL" id="JACHXI010000014">
    <property type="protein sequence ID" value="MBB3104344.1"/>
    <property type="molecule type" value="Genomic_DNA"/>
</dbReference>
<evidence type="ECO:0000313" key="5">
    <source>
        <dbReference type="Proteomes" id="UP000549250"/>
    </source>
</evidence>
<dbReference type="Proteomes" id="UP000549250">
    <property type="component" value="Unassembled WGS sequence"/>
</dbReference>
<name>A0A839T7W3_AZOMA</name>
<evidence type="ECO:0000256" key="3">
    <source>
        <dbReference type="RuleBase" id="RU004409"/>
    </source>
</evidence>
<evidence type="ECO:0000313" key="4">
    <source>
        <dbReference type="EMBL" id="MBB3104344.1"/>
    </source>
</evidence>
<dbReference type="InterPro" id="IPR007448">
    <property type="entry name" value="Sigma70_reg_Rsd_AlgQ"/>
</dbReference>
<comment type="similarity">
    <text evidence="3">Belongs to the Rsd/AlgQ family.</text>
</comment>
<evidence type="ECO:0000256" key="2">
    <source>
        <dbReference type="ARBA" id="ARBA00023163"/>
    </source>
</evidence>